<dbReference type="Proteomes" id="UP001596087">
    <property type="component" value="Unassembled WGS sequence"/>
</dbReference>
<dbReference type="InterPro" id="IPR022712">
    <property type="entry name" value="Beta_Casp"/>
</dbReference>
<dbReference type="SUPFAM" id="SSF56281">
    <property type="entry name" value="Metallo-hydrolase/oxidoreductase"/>
    <property type="match status" value="1"/>
</dbReference>
<dbReference type="CDD" id="cd16295">
    <property type="entry name" value="TTHA0252-CPSF-like_MBL-fold"/>
    <property type="match status" value="1"/>
</dbReference>
<gene>
    <name evidence="4" type="ORF">ACFPGP_11510</name>
</gene>
<dbReference type="Gene3D" id="3.60.15.10">
    <property type="entry name" value="Ribonuclease Z/Hydroxyacylglutathione hydrolase-like"/>
    <property type="match status" value="1"/>
</dbReference>
<dbReference type="InterPro" id="IPR050698">
    <property type="entry name" value="MBL"/>
</dbReference>
<dbReference type="SMART" id="SM00849">
    <property type="entry name" value="Lactamase_B"/>
    <property type="match status" value="1"/>
</dbReference>
<dbReference type="InterPro" id="IPR036866">
    <property type="entry name" value="RibonucZ/Hydroxyglut_hydro"/>
</dbReference>
<dbReference type="PANTHER" id="PTHR11203">
    <property type="entry name" value="CLEAVAGE AND POLYADENYLATION SPECIFICITY FACTOR FAMILY MEMBER"/>
    <property type="match status" value="1"/>
</dbReference>
<proteinExistence type="predicted"/>
<evidence type="ECO:0000259" key="3">
    <source>
        <dbReference type="SMART" id="SM01027"/>
    </source>
</evidence>
<dbReference type="Pfam" id="PF10996">
    <property type="entry name" value="Beta-Casp"/>
    <property type="match status" value="1"/>
</dbReference>
<sequence>MPATPTLTFLGAAGTVTGSKFHLEHGPASLLVEAGLYQGLAELRRRNWEPLPLDAAALDAVLLTHAHLDHCGYLPRLVADGFQREVVCSAETADLAAIVLRDSAHLQEEDARYANQAGFSKHRPALPLYGAAEVEKTLPLFRPTGFGSATQVAPGVHATLRPAGHILGSATVEIETGGRRVLFSGDLGRDDHPLLRAPAPPPAVDAIVVESTYGDRTHPPRDPDVLADVVRRTVARGGSVLVPAFAVDRTELVLLELHRLRVSGAIPRVPVYVDSPMALAALGVYRRAVQGSSPQLRREARELAAALAGLDLHGVADPEHSRDLNSPTYPCIVVSASGMATGGRVVHHLAHQLPDPRNSVVLTGYQAEGTRGRQLLEGARQVKMHGRYVPVHAEVVQLADLSVHADADGILAWLARAPEPPRTVYVVHGEARAAHALAARVHEELGWVAVVPQQGERVRLD</sequence>
<evidence type="ECO:0000259" key="2">
    <source>
        <dbReference type="SMART" id="SM00849"/>
    </source>
</evidence>
<dbReference type="RefSeq" id="WP_378590213.1">
    <property type="nucleotide sequence ID" value="NZ_JBHSKD010000011.1"/>
</dbReference>
<dbReference type="InterPro" id="IPR001279">
    <property type="entry name" value="Metallo-B-lactamas"/>
</dbReference>
<feature type="domain" description="Metallo-beta-lactamase" evidence="2">
    <location>
        <begin position="17"/>
        <end position="229"/>
    </location>
</feature>
<reference evidence="5" key="1">
    <citation type="journal article" date="2019" name="Int. J. Syst. Evol. Microbiol.">
        <title>The Global Catalogue of Microorganisms (GCM) 10K type strain sequencing project: providing services to taxonomists for standard genome sequencing and annotation.</title>
        <authorList>
            <consortium name="The Broad Institute Genomics Platform"/>
            <consortium name="The Broad Institute Genome Sequencing Center for Infectious Disease"/>
            <person name="Wu L."/>
            <person name="Ma J."/>
        </authorList>
    </citation>
    <scope>NUCLEOTIDE SEQUENCE [LARGE SCALE GENOMIC DNA]</scope>
    <source>
        <strain evidence="5">DFY41</strain>
    </source>
</reference>
<dbReference type="InterPro" id="IPR011108">
    <property type="entry name" value="RMMBL"/>
</dbReference>
<dbReference type="Gene3D" id="3.40.50.10890">
    <property type="match status" value="1"/>
</dbReference>
<organism evidence="4 5">
    <name type="scientific">Nocardioides taihuensis</name>
    <dbReference type="NCBI Taxonomy" id="1835606"/>
    <lineage>
        <taxon>Bacteria</taxon>
        <taxon>Bacillati</taxon>
        <taxon>Actinomycetota</taxon>
        <taxon>Actinomycetes</taxon>
        <taxon>Propionibacteriales</taxon>
        <taxon>Nocardioidaceae</taxon>
        <taxon>Nocardioides</taxon>
    </lineage>
</organism>
<dbReference type="Pfam" id="PF07521">
    <property type="entry name" value="RMMBL"/>
    <property type="match status" value="1"/>
</dbReference>
<evidence type="ECO:0000313" key="5">
    <source>
        <dbReference type="Proteomes" id="UP001596087"/>
    </source>
</evidence>
<dbReference type="SMART" id="SM01027">
    <property type="entry name" value="Beta-Casp"/>
    <property type="match status" value="1"/>
</dbReference>
<dbReference type="EMBL" id="JBHSKD010000011">
    <property type="protein sequence ID" value="MFC5177303.1"/>
    <property type="molecule type" value="Genomic_DNA"/>
</dbReference>
<dbReference type="Pfam" id="PF00753">
    <property type="entry name" value="Lactamase_B"/>
    <property type="match status" value="1"/>
</dbReference>
<accession>A0ABW0BJ61</accession>
<name>A0ABW0BJ61_9ACTN</name>
<keyword evidence="1" id="KW-0378">Hydrolase</keyword>
<evidence type="ECO:0000313" key="4">
    <source>
        <dbReference type="EMBL" id="MFC5177303.1"/>
    </source>
</evidence>
<dbReference type="PANTHER" id="PTHR11203:SF37">
    <property type="entry name" value="INTEGRATOR COMPLEX SUBUNIT 11"/>
    <property type="match status" value="1"/>
</dbReference>
<keyword evidence="5" id="KW-1185">Reference proteome</keyword>
<protein>
    <submittedName>
        <fullName evidence="4">MBL fold metallo-hydrolase RNA specificity domain-containing protein</fullName>
    </submittedName>
</protein>
<evidence type="ECO:0000256" key="1">
    <source>
        <dbReference type="ARBA" id="ARBA00022801"/>
    </source>
</evidence>
<feature type="domain" description="Beta-Casp" evidence="3">
    <location>
        <begin position="250"/>
        <end position="375"/>
    </location>
</feature>
<comment type="caution">
    <text evidence="4">The sequence shown here is derived from an EMBL/GenBank/DDBJ whole genome shotgun (WGS) entry which is preliminary data.</text>
</comment>